<accession>X1DU55</accession>
<gene>
    <name evidence="1" type="ORF">S01H4_61549</name>
</gene>
<organism evidence="1">
    <name type="scientific">marine sediment metagenome</name>
    <dbReference type="NCBI Taxonomy" id="412755"/>
    <lineage>
        <taxon>unclassified sequences</taxon>
        <taxon>metagenomes</taxon>
        <taxon>ecological metagenomes</taxon>
    </lineage>
</organism>
<name>X1DU55_9ZZZZ</name>
<dbReference type="AlphaFoldDB" id="X1DU55"/>
<sequence>MCFSLPLPFFDHIEFFSYSNLTIINKNTKITIYGKDSKITKISKSTNISKNGIYTKNTKIATLIIIGKNSKNGNYTNFGIHDIIPKCKYENSAEKWYVENALTHEG</sequence>
<comment type="caution">
    <text evidence="1">The sequence shown here is derived from an EMBL/GenBank/DDBJ whole genome shotgun (WGS) entry which is preliminary data.</text>
</comment>
<reference evidence="1" key="1">
    <citation type="journal article" date="2014" name="Front. Microbiol.">
        <title>High frequency of phylogenetically diverse reductive dehalogenase-homologous genes in deep subseafloor sedimentary metagenomes.</title>
        <authorList>
            <person name="Kawai M."/>
            <person name="Futagami T."/>
            <person name="Toyoda A."/>
            <person name="Takaki Y."/>
            <person name="Nishi S."/>
            <person name="Hori S."/>
            <person name="Arai W."/>
            <person name="Tsubouchi T."/>
            <person name="Morono Y."/>
            <person name="Uchiyama I."/>
            <person name="Ito T."/>
            <person name="Fujiyama A."/>
            <person name="Inagaki F."/>
            <person name="Takami H."/>
        </authorList>
    </citation>
    <scope>NUCLEOTIDE SEQUENCE</scope>
    <source>
        <strain evidence="1">Expedition CK06-06</strain>
    </source>
</reference>
<evidence type="ECO:0000313" key="1">
    <source>
        <dbReference type="EMBL" id="GAH11785.1"/>
    </source>
</evidence>
<protein>
    <submittedName>
        <fullName evidence="1">Uncharacterized protein</fullName>
    </submittedName>
</protein>
<proteinExistence type="predicted"/>
<dbReference type="EMBL" id="BART01036517">
    <property type="protein sequence ID" value="GAH11785.1"/>
    <property type="molecule type" value="Genomic_DNA"/>
</dbReference>
<feature type="non-terminal residue" evidence="1">
    <location>
        <position position="106"/>
    </location>
</feature>